<keyword evidence="2" id="KW-1185">Reference proteome</keyword>
<accession>A0AAD5SIJ2</accession>
<evidence type="ECO:0000313" key="2">
    <source>
        <dbReference type="Proteomes" id="UP001212841"/>
    </source>
</evidence>
<proteinExistence type="predicted"/>
<organism evidence="1 2">
    <name type="scientific">Rhizophlyctis rosea</name>
    <dbReference type="NCBI Taxonomy" id="64517"/>
    <lineage>
        <taxon>Eukaryota</taxon>
        <taxon>Fungi</taxon>
        <taxon>Fungi incertae sedis</taxon>
        <taxon>Chytridiomycota</taxon>
        <taxon>Chytridiomycota incertae sedis</taxon>
        <taxon>Chytridiomycetes</taxon>
        <taxon>Rhizophlyctidales</taxon>
        <taxon>Rhizophlyctidaceae</taxon>
        <taxon>Rhizophlyctis</taxon>
    </lineage>
</organism>
<dbReference type="Proteomes" id="UP001212841">
    <property type="component" value="Unassembled WGS sequence"/>
</dbReference>
<name>A0AAD5SIJ2_9FUNG</name>
<comment type="caution">
    <text evidence="1">The sequence shown here is derived from an EMBL/GenBank/DDBJ whole genome shotgun (WGS) entry which is preliminary data.</text>
</comment>
<gene>
    <name evidence="1" type="ORF">HK097_010721</name>
</gene>
<dbReference type="Gene3D" id="1.10.10.1730">
    <property type="entry name" value="Folliculin"/>
    <property type="match status" value="1"/>
</dbReference>
<dbReference type="AlphaFoldDB" id="A0AAD5SIJ2"/>
<evidence type="ECO:0000313" key="1">
    <source>
        <dbReference type="EMBL" id="KAJ3055376.1"/>
    </source>
</evidence>
<dbReference type="InterPro" id="IPR044886">
    <property type="entry name" value="FLCN_DENN_C_sf"/>
</dbReference>
<sequence>MSDAILHVNSKAKIFFKFVRSGGGEDPKKLEFFLAHVEAGERDLPILRFWTKGIGNEGRKRLLVG</sequence>
<dbReference type="EMBL" id="JADGJD010000082">
    <property type="protein sequence ID" value="KAJ3055376.1"/>
    <property type="molecule type" value="Genomic_DNA"/>
</dbReference>
<reference evidence="1" key="1">
    <citation type="submission" date="2020-05" db="EMBL/GenBank/DDBJ databases">
        <title>Phylogenomic resolution of chytrid fungi.</title>
        <authorList>
            <person name="Stajich J.E."/>
            <person name="Amses K."/>
            <person name="Simmons R."/>
            <person name="Seto K."/>
            <person name="Myers J."/>
            <person name="Bonds A."/>
            <person name="Quandt C.A."/>
            <person name="Barry K."/>
            <person name="Liu P."/>
            <person name="Grigoriev I."/>
            <person name="Longcore J.E."/>
            <person name="James T.Y."/>
        </authorList>
    </citation>
    <scope>NUCLEOTIDE SEQUENCE</scope>
    <source>
        <strain evidence="1">JEL0318</strain>
    </source>
</reference>
<protein>
    <submittedName>
        <fullName evidence="1">Uncharacterized protein</fullName>
    </submittedName>
</protein>